<dbReference type="InterPro" id="IPR052929">
    <property type="entry name" value="RNase_H-like_EbsB-rel"/>
</dbReference>
<feature type="region of interest" description="Disordered" evidence="1">
    <location>
        <begin position="235"/>
        <end position="257"/>
    </location>
</feature>
<organism evidence="3 4">
    <name type="scientific">Acer saccharum</name>
    <name type="common">Sugar maple</name>
    <dbReference type="NCBI Taxonomy" id="4024"/>
    <lineage>
        <taxon>Eukaryota</taxon>
        <taxon>Viridiplantae</taxon>
        <taxon>Streptophyta</taxon>
        <taxon>Embryophyta</taxon>
        <taxon>Tracheophyta</taxon>
        <taxon>Spermatophyta</taxon>
        <taxon>Magnoliopsida</taxon>
        <taxon>eudicotyledons</taxon>
        <taxon>Gunneridae</taxon>
        <taxon>Pentapetalae</taxon>
        <taxon>rosids</taxon>
        <taxon>malvids</taxon>
        <taxon>Sapindales</taxon>
        <taxon>Sapindaceae</taxon>
        <taxon>Hippocastanoideae</taxon>
        <taxon>Acereae</taxon>
        <taxon>Acer</taxon>
    </lineage>
</organism>
<comment type="caution">
    <text evidence="3">The sequence shown here is derived from an EMBL/GenBank/DDBJ whole genome shotgun (WGS) entry which is preliminary data.</text>
</comment>
<dbReference type="Proteomes" id="UP001168877">
    <property type="component" value="Unassembled WGS sequence"/>
</dbReference>
<feature type="compositionally biased region" description="Polar residues" evidence="1">
    <location>
        <begin position="244"/>
        <end position="257"/>
    </location>
</feature>
<dbReference type="AlphaFoldDB" id="A0AA39S0I3"/>
<proteinExistence type="predicted"/>
<name>A0AA39S0I3_ACESA</name>
<feature type="compositionally biased region" description="Polar residues" evidence="1">
    <location>
        <begin position="177"/>
        <end position="200"/>
    </location>
</feature>
<keyword evidence="4" id="KW-1185">Reference proteome</keyword>
<dbReference type="GO" id="GO:0003676">
    <property type="term" value="F:nucleic acid binding"/>
    <property type="evidence" value="ECO:0007669"/>
    <property type="project" value="InterPro"/>
</dbReference>
<feature type="domain" description="RNase H type-1" evidence="2">
    <location>
        <begin position="18"/>
        <end position="127"/>
    </location>
</feature>
<reference evidence="3" key="2">
    <citation type="submission" date="2023-06" db="EMBL/GenBank/DDBJ databases">
        <authorList>
            <person name="Swenson N.G."/>
            <person name="Wegrzyn J.L."/>
            <person name="Mcevoy S.L."/>
        </authorList>
    </citation>
    <scope>NUCLEOTIDE SEQUENCE</scope>
    <source>
        <strain evidence="3">NS2018</strain>
        <tissue evidence="3">Leaf</tissue>
    </source>
</reference>
<gene>
    <name evidence="3" type="ORF">LWI29_032768</name>
</gene>
<dbReference type="EMBL" id="JAUESC010000384">
    <property type="protein sequence ID" value="KAK0583040.1"/>
    <property type="molecule type" value="Genomic_DNA"/>
</dbReference>
<feature type="region of interest" description="Disordered" evidence="1">
    <location>
        <begin position="159"/>
        <end position="205"/>
    </location>
</feature>
<evidence type="ECO:0000313" key="3">
    <source>
        <dbReference type="EMBL" id="KAK0583040.1"/>
    </source>
</evidence>
<evidence type="ECO:0000313" key="4">
    <source>
        <dbReference type="Proteomes" id="UP001168877"/>
    </source>
</evidence>
<dbReference type="Pfam" id="PF13456">
    <property type="entry name" value="RVT_3"/>
    <property type="match status" value="1"/>
</dbReference>
<sequence>MYKANCDIVVDRIVGKIGLGTVIRNSKGEVMASCAQSITANLSLKSAKLVAVWKSITFSRDYGLNPCAFELDEACVVKWIEKGGHRESVHGRILDDIDSIVDDIGEVVFCHSDRGANKVARGLANFALKSNDGTFWMEDFPNCVRILVEADRPTLAASIEQSRNKASRHETKGPGTIPSSSNQENQSGKSSGTGRSSENNSNDHDGSLRLMIALMPVLNKETRNLKGEAVGLLVDSESKLRSPVSGQSDGTKQQTNV</sequence>
<evidence type="ECO:0000259" key="2">
    <source>
        <dbReference type="Pfam" id="PF13456"/>
    </source>
</evidence>
<dbReference type="Gene3D" id="3.30.420.10">
    <property type="entry name" value="Ribonuclease H-like superfamily/Ribonuclease H"/>
    <property type="match status" value="1"/>
</dbReference>
<dbReference type="GO" id="GO:0004523">
    <property type="term" value="F:RNA-DNA hybrid ribonuclease activity"/>
    <property type="evidence" value="ECO:0007669"/>
    <property type="project" value="InterPro"/>
</dbReference>
<evidence type="ECO:0000256" key="1">
    <source>
        <dbReference type="SAM" id="MobiDB-lite"/>
    </source>
</evidence>
<dbReference type="PANTHER" id="PTHR47074:SF11">
    <property type="entry name" value="REVERSE TRANSCRIPTASE-LIKE PROTEIN"/>
    <property type="match status" value="1"/>
</dbReference>
<dbReference type="PANTHER" id="PTHR47074">
    <property type="entry name" value="BNAC02G40300D PROTEIN"/>
    <property type="match status" value="1"/>
</dbReference>
<reference evidence="3" key="1">
    <citation type="journal article" date="2022" name="Plant J.">
        <title>Strategies of tolerance reflected in two North American maple genomes.</title>
        <authorList>
            <person name="McEvoy S.L."/>
            <person name="Sezen U.U."/>
            <person name="Trouern-Trend A."/>
            <person name="McMahon S.M."/>
            <person name="Schaberg P.G."/>
            <person name="Yang J."/>
            <person name="Wegrzyn J.L."/>
            <person name="Swenson N.G."/>
        </authorList>
    </citation>
    <scope>NUCLEOTIDE SEQUENCE</scope>
    <source>
        <strain evidence="3">NS2018</strain>
    </source>
</reference>
<accession>A0AA39S0I3</accession>
<protein>
    <recommendedName>
        <fullName evidence="2">RNase H type-1 domain-containing protein</fullName>
    </recommendedName>
</protein>
<dbReference type="InterPro" id="IPR036397">
    <property type="entry name" value="RNaseH_sf"/>
</dbReference>
<dbReference type="InterPro" id="IPR002156">
    <property type="entry name" value="RNaseH_domain"/>
</dbReference>